<accession>A0ABS4FB84</accession>
<feature type="domain" description="Tyr recombinase" evidence="2">
    <location>
        <begin position="1"/>
        <end position="100"/>
    </location>
</feature>
<proteinExistence type="predicted"/>
<dbReference type="Gene3D" id="1.10.443.10">
    <property type="entry name" value="Intergrase catalytic core"/>
    <property type="match status" value="1"/>
</dbReference>
<keyword evidence="4" id="KW-1185">Reference proteome</keyword>
<dbReference type="InterPro" id="IPR002104">
    <property type="entry name" value="Integrase_catalytic"/>
</dbReference>
<evidence type="ECO:0000313" key="4">
    <source>
        <dbReference type="Proteomes" id="UP000706926"/>
    </source>
</evidence>
<keyword evidence="1" id="KW-0233">DNA recombination</keyword>
<dbReference type="PROSITE" id="PS51898">
    <property type="entry name" value="TYR_RECOMBINASE"/>
    <property type="match status" value="1"/>
</dbReference>
<sequence length="100" mass="11730">MERYLLKDRQAKGKKDPYTILSQSALDVLQKYIEQHPPQKWLFPGQAEEKHITERMVQKVFEQALLQSNLQKKASLHTLRHSIATHLLGQARTCVTFRNF</sequence>
<evidence type="ECO:0000259" key="2">
    <source>
        <dbReference type="PROSITE" id="PS51898"/>
    </source>
</evidence>
<name>A0ABS4FB84_9BACL</name>
<comment type="caution">
    <text evidence="3">The sequence shown here is derived from an EMBL/GenBank/DDBJ whole genome shotgun (WGS) entry which is preliminary data.</text>
</comment>
<reference evidence="3 4" key="1">
    <citation type="submission" date="2021-03" db="EMBL/GenBank/DDBJ databases">
        <title>Genomic Encyclopedia of Type Strains, Phase IV (KMG-IV): sequencing the most valuable type-strain genomes for metagenomic binning, comparative biology and taxonomic classification.</title>
        <authorList>
            <person name="Goeker M."/>
        </authorList>
    </citation>
    <scope>NUCLEOTIDE SEQUENCE [LARGE SCALE GENOMIC DNA]</scope>
    <source>
        <strain evidence="3 4">DSM 15596</strain>
    </source>
</reference>
<dbReference type="EMBL" id="JAGGKI010000005">
    <property type="protein sequence ID" value="MBP1893499.1"/>
    <property type="molecule type" value="Genomic_DNA"/>
</dbReference>
<gene>
    <name evidence="3" type="ORF">J2Z18_002601</name>
</gene>
<evidence type="ECO:0000313" key="3">
    <source>
        <dbReference type="EMBL" id="MBP1893499.1"/>
    </source>
</evidence>
<dbReference type="Pfam" id="PF00589">
    <property type="entry name" value="Phage_integrase"/>
    <property type="match status" value="1"/>
</dbReference>
<dbReference type="InterPro" id="IPR013762">
    <property type="entry name" value="Integrase-like_cat_sf"/>
</dbReference>
<evidence type="ECO:0000256" key="1">
    <source>
        <dbReference type="ARBA" id="ARBA00023172"/>
    </source>
</evidence>
<dbReference type="SUPFAM" id="SSF56349">
    <property type="entry name" value="DNA breaking-rejoining enzymes"/>
    <property type="match status" value="1"/>
</dbReference>
<dbReference type="InterPro" id="IPR011010">
    <property type="entry name" value="DNA_brk_join_enz"/>
</dbReference>
<dbReference type="Proteomes" id="UP000706926">
    <property type="component" value="Unassembled WGS sequence"/>
</dbReference>
<organism evidence="3 4">
    <name type="scientific">Paenibacillus lactis</name>
    <dbReference type="NCBI Taxonomy" id="228574"/>
    <lineage>
        <taxon>Bacteria</taxon>
        <taxon>Bacillati</taxon>
        <taxon>Bacillota</taxon>
        <taxon>Bacilli</taxon>
        <taxon>Bacillales</taxon>
        <taxon>Paenibacillaceae</taxon>
        <taxon>Paenibacillus</taxon>
    </lineage>
</organism>
<protein>
    <submittedName>
        <fullName evidence="3">Site-specific recombinase XerD</fullName>
    </submittedName>
</protein>